<keyword evidence="3" id="KW-0119">Carbohydrate metabolism</keyword>
<evidence type="ECO:0000313" key="4">
    <source>
        <dbReference type="EMBL" id="WZC48509.1"/>
    </source>
</evidence>
<organism evidence="4 5">
    <name type="scientific">Yoonia phaeophyticola</name>
    <dbReference type="NCBI Taxonomy" id="3137369"/>
    <lineage>
        <taxon>Bacteria</taxon>
        <taxon>Pseudomonadati</taxon>
        <taxon>Pseudomonadota</taxon>
        <taxon>Alphaproteobacteria</taxon>
        <taxon>Rhodobacterales</taxon>
        <taxon>Paracoccaceae</taxon>
        <taxon>Yoonia</taxon>
    </lineage>
</organism>
<gene>
    <name evidence="4" type="ORF">AABB29_16890</name>
</gene>
<keyword evidence="5" id="KW-1185">Reference proteome</keyword>
<dbReference type="InterPro" id="IPR014718">
    <property type="entry name" value="GH-type_carb-bd"/>
</dbReference>
<dbReference type="RefSeq" id="WP_341366624.1">
    <property type="nucleotide sequence ID" value="NZ_CP150951.2"/>
</dbReference>
<dbReference type="Proteomes" id="UP001440612">
    <property type="component" value="Chromosome"/>
</dbReference>
<dbReference type="EMBL" id="CP150951">
    <property type="protein sequence ID" value="WZC48509.1"/>
    <property type="molecule type" value="Genomic_DNA"/>
</dbReference>
<dbReference type="PANTHER" id="PTHR10091">
    <property type="entry name" value="ALDOSE-1-EPIMERASE"/>
    <property type="match status" value="1"/>
</dbReference>
<sequence>MTLFGKTQDGQDVHVITLRAGDIRVNVLTWGAAIQDVRIDGVDRSLTLGSDKLQDYEGTMGHHGTLIGPIANRISTARVRLDGMMFELERNQDGRIHLHSGADATHRQVWKLRDQSADRVTLTLDLADGACGLPGNRQIDVTYRVSAPATLTMEVTGTTDSKTCMNFANHSYWNLDGGDSYTGHHLQINADHYLPITDDACPTGEIAAVDGTPMDFRQGQRLGPDQPALDHNFCLSDAQCDLRDVLHLTGQSGITMRLGTTQAGLQIYDGRGARRPGRPTYEGLAIEAQDWPDAPNNPAFPSIIITPEKPYRQMTRWSFQR</sequence>
<evidence type="ECO:0000256" key="3">
    <source>
        <dbReference type="ARBA" id="ARBA00023277"/>
    </source>
</evidence>
<dbReference type="Gene3D" id="2.70.98.10">
    <property type="match status" value="1"/>
</dbReference>
<evidence type="ECO:0000313" key="5">
    <source>
        <dbReference type="Proteomes" id="UP001440612"/>
    </source>
</evidence>
<evidence type="ECO:0000256" key="1">
    <source>
        <dbReference type="ARBA" id="ARBA00006206"/>
    </source>
</evidence>
<dbReference type="PANTHER" id="PTHR10091:SF49">
    <property type="entry name" value="ALDOSE 1-EPIMERASE"/>
    <property type="match status" value="1"/>
</dbReference>
<dbReference type="Pfam" id="PF01263">
    <property type="entry name" value="Aldose_epim"/>
    <property type="match status" value="1"/>
</dbReference>
<dbReference type="InterPro" id="IPR047215">
    <property type="entry name" value="Galactose_mutarotase-like"/>
</dbReference>
<dbReference type="CDD" id="cd09019">
    <property type="entry name" value="galactose_mutarotase_like"/>
    <property type="match status" value="1"/>
</dbReference>
<evidence type="ECO:0000256" key="2">
    <source>
        <dbReference type="ARBA" id="ARBA00023235"/>
    </source>
</evidence>
<dbReference type="SUPFAM" id="SSF74650">
    <property type="entry name" value="Galactose mutarotase-like"/>
    <property type="match status" value="1"/>
</dbReference>
<accession>A0ABZ2V333</accession>
<proteinExistence type="inferred from homology"/>
<reference evidence="5" key="1">
    <citation type="submission" date="2024-04" db="EMBL/GenBank/DDBJ databases">
        <title>Phylogenomic analyses of a clade within the roseobacter group suggest taxonomic reassignments of species of the genera Aestuariivita, Citreicella, Loktanella, Nautella, Pelagibaca, Ruegeria, Thalassobius, Thiobacimonas and Tropicibacter, and the proposal o.</title>
        <authorList>
            <person name="Jeon C.O."/>
        </authorList>
    </citation>
    <scope>NUCLEOTIDE SEQUENCE [LARGE SCALE GENOMIC DNA]</scope>
    <source>
        <strain evidence="5">BS5-3</strain>
    </source>
</reference>
<name>A0ABZ2V333_9RHOB</name>
<comment type="similarity">
    <text evidence="1">Belongs to the aldose epimerase family.</text>
</comment>
<dbReference type="EC" id="5.1.3.-" evidence="4"/>
<dbReference type="InterPro" id="IPR008183">
    <property type="entry name" value="Aldose_1/G6P_1-epimerase"/>
</dbReference>
<dbReference type="InterPro" id="IPR011013">
    <property type="entry name" value="Gal_mutarotase_sf_dom"/>
</dbReference>
<dbReference type="GO" id="GO:0016853">
    <property type="term" value="F:isomerase activity"/>
    <property type="evidence" value="ECO:0007669"/>
    <property type="project" value="UniProtKB-KW"/>
</dbReference>
<keyword evidence="2 4" id="KW-0413">Isomerase</keyword>
<protein>
    <submittedName>
        <fullName evidence="4">Aldose epimerase family protein</fullName>
        <ecNumber evidence="4">5.1.3.-</ecNumber>
    </submittedName>
</protein>